<sequence>MRESDNFLIYERSEWQALNDRVDLELTDEKLESIRSLNDKISIDDVRDIYVPIVQLLDIVLANYKQLKQTRADYLTYGERSEPYIIGIAGSVAVGKSTVARLLQTLLAQFHPQQQVDLITTDGFLYPNQVLAERNMMDKKGFPESYDMERLIRFLADVKNGKPAIQVPKYSHEIYDIVPDEFITVDKPDILIVEGINVLQLPSNEKIFVSDFFDFSFYVDAKPELIEKWYLGRIGILLDTAFQKESNYYNKLANMPRKEAFDYARNVWKTVNLVNLQEYILPTRFRADLILHKTHDHYIDQVLVKK</sequence>
<evidence type="ECO:0000259" key="16">
    <source>
        <dbReference type="Pfam" id="PF00485"/>
    </source>
</evidence>
<keyword evidence="12 14" id="KW-0173">Coenzyme A biosynthesis</keyword>
<evidence type="ECO:0000256" key="8">
    <source>
        <dbReference type="ARBA" id="ARBA00022679"/>
    </source>
</evidence>
<keyword evidence="7 14" id="KW-0963">Cytoplasm</keyword>
<evidence type="ECO:0000256" key="4">
    <source>
        <dbReference type="ARBA" id="ARBA00006087"/>
    </source>
</evidence>
<dbReference type="InterPro" id="IPR027417">
    <property type="entry name" value="P-loop_NTPase"/>
</dbReference>
<dbReference type="GO" id="GO:0004594">
    <property type="term" value="F:pantothenate kinase activity"/>
    <property type="evidence" value="ECO:0007669"/>
    <property type="project" value="UniProtKB-UniRule"/>
</dbReference>
<dbReference type="GO" id="GO:0015937">
    <property type="term" value="P:coenzyme A biosynthetic process"/>
    <property type="evidence" value="ECO:0007669"/>
    <property type="project" value="UniProtKB-UniRule"/>
</dbReference>
<comment type="similarity">
    <text evidence="4 14 15">Belongs to the prokaryotic pantothenate kinase family.</text>
</comment>
<protein>
    <recommendedName>
        <fullName evidence="6 14">Pantothenate kinase</fullName>
        <ecNumber evidence="5 14">2.7.1.33</ecNumber>
    </recommendedName>
    <alternativeName>
        <fullName evidence="13 14">Pantothenic acid kinase</fullName>
    </alternativeName>
</protein>
<proteinExistence type="inferred from homology"/>
<comment type="subcellular location">
    <subcellularLocation>
        <location evidence="2 14 15">Cytoplasm</location>
    </subcellularLocation>
</comment>
<keyword evidence="8 14" id="KW-0808">Transferase</keyword>
<comment type="caution">
    <text evidence="17">The sequence shown here is derived from an EMBL/GenBank/DDBJ whole genome shotgun (WGS) entry which is preliminary data.</text>
</comment>
<evidence type="ECO:0000256" key="7">
    <source>
        <dbReference type="ARBA" id="ARBA00022490"/>
    </source>
</evidence>
<dbReference type="NCBIfam" id="TIGR00554">
    <property type="entry name" value="panK_bact"/>
    <property type="match status" value="1"/>
</dbReference>
<comment type="pathway">
    <text evidence="3 14 15">Cofactor biosynthesis; coenzyme A biosynthesis; CoA from (R)-pantothenate: step 1/5.</text>
</comment>
<evidence type="ECO:0000313" key="18">
    <source>
        <dbReference type="Proteomes" id="UP000190409"/>
    </source>
</evidence>
<evidence type="ECO:0000256" key="1">
    <source>
        <dbReference type="ARBA" id="ARBA00001206"/>
    </source>
</evidence>
<evidence type="ECO:0000256" key="2">
    <source>
        <dbReference type="ARBA" id="ARBA00004496"/>
    </source>
</evidence>
<dbReference type="InterPro" id="IPR004566">
    <property type="entry name" value="PanK"/>
</dbReference>
<evidence type="ECO:0000256" key="3">
    <source>
        <dbReference type="ARBA" id="ARBA00005225"/>
    </source>
</evidence>
<evidence type="ECO:0000256" key="10">
    <source>
        <dbReference type="ARBA" id="ARBA00022777"/>
    </source>
</evidence>
<keyword evidence="11 14" id="KW-0067">ATP-binding</keyword>
<evidence type="ECO:0000256" key="15">
    <source>
        <dbReference type="RuleBase" id="RU003530"/>
    </source>
</evidence>
<reference evidence="17 18" key="1">
    <citation type="submission" date="2017-01" db="EMBL/GenBank/DDBJ databases">
        <title>Complete Genome Sequence of Dolosigranulum pigrum isolated from a Patient with interstitial lung disease.</title>
        <authorList>
            <person name="Mukhopadhyay R."/>
            <person name="Joaquin J."/>
            <person name="Hogue R."/>
            <person name="Fitzgerald S."/>
            <person name="Jospin G."/>
            <person name="Eisen J.A."/>
            <person name="Chaturvedi V."/>
        </authorList>
    </citation>
    <scope>NUCLEOTIDE SEQUENCE [LARGE SCALE GENOMIC DNA]</scope>
    <source>
        <strain evidence="17 18">15S00348</strain>
    </source>
</reference>
<name>A0A1S8KNI9_9LACT</name>
<dbReference type="Pfam" id="PF00485">
    <property type="entry name" value="PRK"/>
    <property type="match status" value="1"/>
</dbReference>
<dbReference type="InterPro" id="IPR006083">
    <property type="entry name" value="PRK/URK"/>
</dbReference>
<dbReference type="EC" id="2.7.1.33" evidence="5 14"/>
<evidence type="ECO:0000256" key="14">
    <source>
        <dbReference type="HAMAP-Rule" id="MF_00215"/>
    </source>
</evidence>
<feature type="domain" description="Phosphoribulokinase/uridine kinase" evidence="16">
    <location>
        <begin position="85"/>
        <end position="229"/>
    </location>
</feature>
<dbReference type="GO" id="GO:0005737">
    <property type="term" value="C:cytoplasm"/>
    <property type="evidence" value="ECO:0007669"/>
    <property type="project" value="UniProtKB-SubCell"/>
</dbReference>
<feature type="binding site" evidence="14">
    <location>
        <begin position="90"/>
        <end position="97"/>
    </location>
    <ligand>
        <name>ATP</name>
        <dbReference type="ChEBI" id="CHEBI:30616"/>
    </ligand>
</feature>
<gene>
    <name evidence="14" type="primary">coaA</name>
    <name evidence="17" type="ORF">BWX42_05770</name>
</gene>
<dbReference type="GO" id="GO:0005524">
    <property type="term" value="F:ATP binding"/>
    <property type="evidence" value="ECO:0007669"/>
    <property type="project" value="UniProtKB-UniRule"/>
</dbReference>
<dbReference type="PANTHER" id="PTHR10285">
    <property type="entry name" value="URIDINE KINASE"/>
    <property type="match status" value="1"/>
</dbReference>
<dbReference type="UniPathway" id="UPA00241">
    <property type="reaction ID" value="UER00352"/>
</dbReference>
<comment type="catalytic activity">
    <reaction evidence="1 14 15">
        <text>(R)-pantothenate + ATP = (R)-4'-phosphopantothenate + ADP + H(+)</text>
        <dbReference type="Rhea" id="RHEA:16373"/>
        <dbReference type="ChEBI" id="CHEBI:10986"/>
        <dbReference type="ChEBI" id="CHEBI:15378"/>
        <dbReference type="ChEBI" id="CHEBI:29032"/>
        <dbReference type="ChEBI" id="CHEBI:30616"/>
        <dbReference type="ChEBI" id="CHEBI:456216"/>
        <dbReference type="EC" id="2.7.1.33"/>
    </reaction>
</comment>
<keyword evidence="10 14" id="KW-0418">Kinase</keyword>
<evidence type="ECO:0000256" key="12">
    <source>
        <dbReference type="ARBA" id="ARBA00022993"/>
    </source>
</evidence>
<evidence type="ECO:0000313" key="17">
    <source>
        <dbReference type="EMBL" id="OOL81299.1"/>
    </source>
</evidence>
<dbReference type="Gene3D" id="3.40.50.300">
    <property type="entry name" value="P-loop containing nucleotide triphosphate hydrolases"/>
    <property type="match status" value="1"/>
</dbReference>
<dbReference type="PIRSF" id="PIRSF000545">
    <property type="entry name" value="Pantothenate_kin"/>
    <property type="match status" value="1"/>
</dbReference>
<dbReference type="SUPFAM" id="SSF52540">
    <property type="entry name" value="P-loop containing nucleoside triphosphate hydrolases"/>
    <property type="match status" value="1"/>
</dbReference>
<dbReference type="EMBL" id="MUYF01000003">
    <property type="protein sequence ID" value="OOL81299.1"/>
    <property type="molecule type" value="Genomic_DNA"/>
</dbReference>
<dbReference type="CDD" id="cd02025">
    <property type="entry name" value="PanK"/>
    <property type="match status" value="1"/>
</dbReference>
<evidence type="ECO:0000256" key="11">
    <source>
        <dbReference type="ARBA" id="ARBA00022840"/>
    </source>
</evidence>
<evidence type="ECO:0000256" key="6">
    <source>
        <dbReference type="ARBA" id="ARBA00015080"/>
    </source>
</evidence>
<evidence type="ECO:0000256" key="9">
    <source>
        <dbReference type="ARBA" id="ARBA00022741"/>
    </source>
</evidence>
<dbReference type="HAMAP" id="MF_00215">
    <property type="entry name" value="Pantothen_kinase_1"/>
    <property type="match status" value="1"/>
</dbReference>
<organism evidence="17 18">
    <name type="scientific">Dolosigranulum pigrum</name>
    <dbReference type="NCBI Taxonomy" id="29394"/>
    <lineage>
        <taxon>Bacteria</taxon>
        <taxon>Bacillati</taxon>
        <taxon>Bacillota</taxon>
        <taxon>Bacilli</taxon>
        <taxon>Lactobacillales</taxon>
        <taxon>Carnobacteriaceae</taxon>
        <taxon>Dolosigranulum</taxon>
    </lineage>
</organism>
<evidence type="ECO:0000256" key="13">
    <source>
        <dbReference type="ARBA" id="ARBA00032866"/>
    </source>
</evidence>
<keyword evidence="9 14" id="KW-0547">Nucleotide-binding</keyword>
<dbReference type="Proteomes" id="UP000190409">
    <property type="component" value="Unassembled WGS sequence"/>
</dbReference>
<evidence type="ECO:0000256" key="5">
    <source>
        <dbReference type="ARBA" id="ARBA00012102"/>
    </source>
</evidence>
<accession>A0A1S8KNI9</accession>
<dbReference type="AlphaFoldDB" id="A0A1S8KNI9"/>